<dbReference type="AlphaFoldDB" id="A0A3R6ZX03"/>
<protein>
    <submittedName>
        <fullName evidence="3">Uncharacterized protein</fullName>
    </submittedName>
</protein>
<keyword evidence="1" id="KW-0853">WD repeat</keyword>
<dbReference type="InterPro" id="IPR013320">
    <property type="entry name" value="ConA-like_dom_sf"/>
</dbReference>
<feature type="region of interest" description="Disordered" evidence="2">
    <location>
        <begin position="986"/>
        <end position="1008"/>
    </location>
</feature>
<proteinExistence type="predicted"/>
<reference evidence="3 4" key="1">
    <citation type="submission" date="2018-08" db="EMBL/GenBank/DDBJ databases">
        <title>Aphanomyces genome sequencing and annotation.</title>
        <authorList>
            <person name="Minardi D."/>
            <person name="Oidtmann B."/>
            <person name="Van Der Giezen M."/>
            <person name="Studholme D.J."/>
        </authorList>
    </citation>
    <scope>NUCLEOTIDE SEQUENCE [LARGE SCALE GENOMIC DNA]</scope>
    <source>
        <strain evidence="3 4">NJM0002</strain>
    </source>
</reference>
<evidence type="ECO:0000313" key="3">
    <source>
        <dbReference type="EMBL" id="RHY34840.1"/>
    </source>
</evidence>
<comment type="caution">
    <text evidence="3">The sequence shown here is derived from an EMBL/GenBank/DDBJ whole genome shotgun (WGS) entry which is preliminary data.</text>
</comment>
<evidence type="ECO:0000313" key="4">
    <source>
        <dbReference type="Proteomes" id="UP000285060"/>
    </source>
</evidence>
<dbReference type="EMBL" id="QUSY01000017">
    <property type="protein sequence ID" value="RHY34840.1"/>
    <property type="molecule type" value="Genomic_DNA"/>
</dbReference>
<dbReference type="InterPro" id="IPR001680">
    <property type="entry name" value="WD40_rpt"/>
</dbReference>
<organism evidence="3 4">
    <name type="scientific">Aphanomyces invadans</name>
    <dbReference type="NCBI Taxonomy" id="157072"/>
    <lineage>
        <taxon>Eukaryota</taxon>
        <taxon>Sar</taxon>
        <taxon>Stramenopiles</taxon>
        <taxon>Oomycota</taxon>
        <taxon>Saprolegniomycetes</taxon>
        <taxon>Saprolegniales</taxon>
        <taxon>Verrucalvaceae</taxon>
        <taxon>Aphanomyces</taxon>
    </lineage>
</organism>
<feature type="repeat" description="WD" evidence="1">
    <location>
        <begin position="68"/>
        <end position="109"/>
    </location>
</feature>
<keyword evidence="4" id="KW-1185">Reference proteome</keyword>
<dbReference type="SUPFAM" id="SSF49899">
    <property type="entry name" value="Concanavalin A-like lectins/glucanases"/>
    <property type="match status" value="1"/>
</dbReference>
<evidence type="ECO:0000256" key="2">
    <source>
        <dbReference type="SAM" id="MobiDB-lite"/>
    </source>
</evidence>
<gene>
    <name evidence="3" type="ORF">DYB32_000636</name>
</gene>
<dbReference type="Gene3D" id="2.60.120.200">
    <property type="match status" value="1"/>
</dbReference>
<dbReference type="PROSITE" id="PS50082">
    <property type="entry name" value="WD_REPEATS_2"/>
    <property type="match status" value="1"/>
</dbReference>
<dbReference type="VEuPathDB" id="FungiDB:H310_10550"/>
<dbReference type="Proteomes" id="UP000285060">
    <property type="component" value="Unassembled WGS sequence"/>
</dbReference>
<name>A0A3R6ZX03_9STRA</name>
<dbReference type="Pfam" id="PF13385">
    <property type="entry name" value="Laminin_G_3"/>
    <property type="match status" value="1"/>
</dbReference>
<sequence length="1008" mass="107471">MVLAHIAEVAVAGTMSQKTKHISALTASTDVVGTLFFAHEGSQSIRVVPVDALVQGRSTSMRKVLRKAATRNSAITALTYHTSHAVLGCGASDGSVQLWKLADTSELAAGRADAAAGEAELTHDVVAALNAKPAAVQSLVVHVTDSGALHVAITYVSRHIDVYRVQDRQLSPSTPIGSVGLPHGFTFAKKQAIAFGHVPNTLLVVLDDAATVGGAVLHLVRYGGPDDATRFGTPLDLYALGPNDTSAFVHVAVCGSHGSALYTSTATGRSVACLGYADDEPIDSPTCRQWSTSMPLSFGQYCHPESIPDSFLQLAWVSPLVARMQRLSRFVVVVVVRLESNQLAMPLRLVASPDLARAGVLVETSSSVAVFVTSAESSATYDVADACFTLQGHLVTLVPSRKSVPQIAVLTTHRVVILNPSLVAVASYAPTNPLVMTPVSMLWIGSAIAFVTGGGGALYYLPTQKQPTTVPALLCTLAKPAPSVAFSAIQLIACLPDRLVYTVQLPTSGTVATFGQFSVAGQCYDVAGNDRALVELVSVLKCGEREALDALVNAIRPTNGPLAAALTGGTRPEIMPKHDPFRLLCNEHVTFERRSRLLPSVTSVLRQAKLQSPPAPTMPPLQWKYYSWRRLAPEEMGEWTGSTHVHYATEEFKPRKHAAATSAVAGKLSVDTQQSSFHDADNGGAAGPLSTAAAAIGPFLEEEDGVVAYWRFEEGAAHATVTSGTQFVDTSKRENHITLQNLDLVVSTAPVDRGEEAKLQPEYALRFPSPSAGGCGHVVVKKGASTLDIGVSYDDDPYRRSLTVEMWIKPVETAAGAFTGTLMRRETPSPGDALWELAVDSGALAFTLLGQTVRTDKSAVKEATWQHVAAVVDVSSDDKATIRLAVGGAVAVTNDVRLPKAAQSGDVSTLVVGPNLGGVEVTEIRIWATPRSAQQLHDMKENYLAMAESKKRIKMKIHNRDCQCDKCLGRRQHTPIAKLAMVQPLALTPTSRDRRQRMKTPKSEETRT</sequence>
<evidence type="ECO:0000256" key="1">
    <source>
        <dbReference type="PROSITE-ProRule" id="PRU00221"/>
    </source>
</evidence>
<accession>A0A3R6ZX03</accession>